<dbReference type="InterPro" id="IPR004152">
    <property type="entry name" value="GAT_dom"/>
</dbReference>
<dbReference type="PANTHER" id="PTHR45898">
    <property type="entry name" value="TOM1-LIKE PROTEIN"/>
    <property type="match status" value="1"/>
</dbReference>
<feature type="region of interest" description="Disordered" evidence="6">
    <location>
        <begin position="399"/>
        <end position="447"/>
    </location>
</feature>
<dbReference type="CDD" id="cd14231">
    <property type="entry name" value="GAT_GGA-like_plant"/>
    <property type="match status" value="1"/>
</dbReference>
<protein>
    <submittedName>
        <fullName evidence="9">TOM1-like protein 2</fullName>
    </submittedName>
</protein>
<name>A0A1E5VFA6_9POAL</name>
<keyword evidence="10" id="KW-1185">Reference proteome</keyword>
<feature type="compositionally biased region" description="Basic and acidic residues" evidence="6">
    <location>
        <begin position="305"/>
        <end position="316"/>
    </location>
</feature>
<feature type="domain" description="VHS" evidence="7">
    <location>
        <begin position="9"/>
        <end position="138"/>
    </location>
</feature>
<dbReference type="Pfam" id="PF03127">
    <property type="entry name" value="GAT"/>
    <property type="match status" value="1"/>
</dbReference>
<evidence type="ECO:0000313" key="9">
    <source>
        <dbReference type="EMBL" id="OEL23819.1"/>
    </source>
</evidence>
<dbReference type="EMBL" id="LWDX02041564">
    <property type="protein sequence ID" value="OEL23819.1"/>
    <property type="molecule type" value="Genomic_DNA"/>
</dbReference>
<dbReference type="SUPFAM" id="SSF48464">
    <property type="entry name" value="ENTH/VHS domain"/>
    <property type="match status" value="1"/>
</dbReference>
<keyword evidence="3" id="KW-0813">Transport</keyword>
<evidence type="ECO:0000259" key="8">
    <source>
        <dbReference type="PROSITE" id="PS50909"/>
    </source>
</evidence>
<feature type="compositionally biased region" description="Low complexity" evidence="6">
    <location>
        <begin position="341"/>
        <end position="350"/>
    </location>
</feature>
<evidence type="ECO:0000259" key="7">
    <source>
        <dbReference type="PROSITE" id="PS50179"/>
    </source>
</evidence>
<evidence type="ECO:0000256" key="1">
    <source>
        <dbReference type="ARBA" id="ARBA00004170"/>
    </source>
</evidence>
<feature type="domain" description="GAT" evidence="8">
    <location>
        <begin position="197"/>
        <end position="285"/>
    </location>
</feature>
<dbReference type="PROSITE" id="PS50179">
    <property type="entry name" value="VHS"/>
    <property type="match status" value="1"/>
</dbReference>
<evidence type="ECO:0000256" key="2">
    <source>
        <dbReference type="ARBA" id="ARBA00007708"/>
    </source>
</evidence>
<dbReference type="AlphaFoldDB" id="A0A1E5VFA6"/>
<dbReference type="GO" id="GO:0043328">
    <property type="term" value="P:protein transport to vacuole involved in ubiquitin-dependent protein catabolic process via the multivesicular body sorting pathway"/>
    <property type="evidence" value="ECO:0007669"/>
    <property type="project" value="InterPro"/>
</dbReference>
<evidence type="ECO:0000256" key="4">
    <source>
        <dbReference type="ARBA" id="ARBA00022927"/>
    </source>
</evidence>
<dbReference type="PANTHER" id="PTHR45898:SF4">
    <property type="entry name" value="TARGET OF MYB PROTEIN 1"/>
    <property type="match status" value="1"/>
</dbReference>
<dbReference type="Gene3D" id="1.25.40.90">
    <property type="match status" value="1"/>
</dbReference>
<dbReference type="Gene3D" id="1.20.58.160">
    <property type="match status" value="1"/>
</dbReference>
<dbReference type="SMART" id="SM00288">
    <property type="entry name" value="VHS"/>
    <property type="match status" value="1"/>
</dbReference>
<dbReference type="GO" id="GO:0016020">
    <property type="term" value="C:membrane"/>
    <property type="evidence" value="ECO:0007669"/>
    <property type="project" value="UniProtKB-SubCell"/>
</dbReference>
<evidence type="ECO:0000256" key="6">
    <source>
        <dbReference type="SAM" id="MobiDB-lite"/>
    </source>
</evidence>
<feature type="region of interest" description="Disordered" evidence="6">
    <location>
        <begin position="522"/>
        <end position="559"/>
    </location>
</feature>
<keyword evidence="5" id="KW-0472">Membrane</keyword>
<comment type="subcellular location">
    <subcellularLocation>
        <location evidence="1">Membrane</location>
        <topology evidence="1">Peripheral membrane protein</topology>
    </subcellularLocation>
</comment>
<keyword evidence="4" id="KW-0653">Protein transport</keyword>
<evidence type="ECO:0000256" key="3">
    <source>
        <dbReference type="ARBA" id="ARBA00022448"/>
    </source>
</evidence>
<dbReference type="InterPro" id="IPR038425">
    <property type="entry name" value="GAT_sf"/>
</dbReference>
<dbReference type="InterPro" id="IPR008942">
    <property type="entry name" value="ENTH_VHS"/>
</dbReference>
<reference evidence="9 10" key="1">
    <citation type="submission" date="2016-09" db="EMBL/GenBank/DDBJ databases">
        <title>The draft genome of Dichanthelium oligosanthes: A C3 panicoid grass species.</title>
        <authorList>
            <person name="Studer A.J."/>
            <person name="Schnable J.C."/>
            <person name="Brutnell T.P."/>
        </authorList>
    </citation>
    <scope>NUCLEOTIDE SEQUENCE [LARGE SCALE GENOMIC DNA]</scope>
    <source>
        <strain evidence="10">cv. Kellogg 1175</strain>
        <tissue evidence="9">Leaf</tissue>
    </source>
</reference>
<accession>A0A1E5VFA6</accession>
<dbReference type="PROSITE" id="PS50909">
    <property type="entry name" value="GAT"/>
    <property type="match status" value="1"/>
</dbReference>
<gene>
    <name evidence="9" type="ORF">BAE44_0015162</name>
</gene>
<dbReference type="FunFam" id="1.25.40.90:FF:000028">
    <property type="entry name" value="TOM1-like protein 2"/>
    <property type="match status" value="1"/>
</dbReference>
<dbReference type="Proteomes" id="UP000095767">
    <property type="component" value="Unassembled WGS sequence"/>
</dbReference>
<dbReference type="GO" id="GO:0043130">
    <property type="term" value="F:ubiquitin binding"/>
    <property type="evidence" value="ECO:0007669"/>
    <property type="project" value="InterPro"/>
</dbReference>
<dbReference type="CDD" id="cd03561">
    <property type="entry name" value="VHS"/>
    <property type="match status" value="1"/>
</dbReference>
<feature type="region of interest" description="Disordered" evidence="6">
    <location>
        <begin position="301"/>
        <end position="350"/>
    </location>
</feature>
<evidence type="ECO:0000256" key="5">
    <source>
        <dbReference type="ARBA" id="ARBA00023136"/>
    </source>
</evidence>
<comment type="caution">
    <text evidence="9">The sequence shown here is derived from an EMBL/GenBank/DDBJ whole genome shotgun (WGS) entry which is preliminary data.</text>
</comment>
<dbReference type="OrthoDB" id="2018246at2759"/>
<dbReference type="GO" id="GO:0035091">
    <property type="term" value="F:phosphatidylinositol binding"/>
    <property type="evidence" value="ECO:0007669"/>
    <property type="project" value="InterPro"/>
</dbReference>
<proteinExistence type="inferred from homology"/>
<dbReference type="STRING" id="888268.A0A1E5VFA6"/>
<feature type="compositionally biased region" description="Polar residues" evidence="6">
    <location>
        <begin position="317"/>
        <end position="330"/>
    </location>
</feature>
<dbReference type="InterPro" id="IPR002014">
    <property type="entry name" value="VHS_dom"/>
</dbReference>
<dbReference type="Pfam" id="PF00790">
    <property type="entry name" value="VHS"/>
    <property type="match status" value="1"/>
</dbReference>
<dbReference type="InterPro" id="IPR044836">
    <property type="entry name" value="TOL_plant"/>
</dbReference>
<comment type="similarity">
    <text evidence="2">Belongs to the TOM1 family.</text>
</comment>
<dbReference type="SUPFAM" id="SSF89009">
    <property type="entry name" value="GAT-like domain"/>
    <property type="match status" value="1"/>
</dbReference>
<feature type="compositionally biased region" description="Low complexity" evidence="6">
    <location>
        <begin position="407"/>
        <end position="422"/>
    </location>
</feature>
<sequence length="726" mass="79560">MSSVMVERATSDMLIGPDWAMNLEICDILNRDPGQAKDVVKSLKKRIIHKNPKVQLLALTLLETMIKNCGDIVHMHVAERDILHEMVKIVKKRQDYHVKEKILTLIDTWQEVFGGTRGRYPQYFAAYQELLRTGAVFPQRSNGSAPINTPPQTQPLQNYPPSLRISQQEEPELSVPDFPALRLFVLCFFIYKFGNNQGCLTSLTEIQNARGIMDVLSEMLDALDPGNREGLRQDVIFDLVDQCRSYKQRVVQLVNSTSNEELLSQGLSLNDDMQRVLAKHDAIAAGIAIRVEKPKSLQLQIESSATRKPDTVKEPAQRSSASTSATNQSPFEILALPAPPSSSSSKAPVAPAPKIDLLSGDDYIKPEPANSLALVPVIEYSASDQNVLAFADMFEQNTANKSNHNLPNSFNPSTSNSTSSQTYPPPVRPALHQHPAAYPNGATSNAIVPYDQQPQLSSTGSWNGQPAYGMNHQKQALYYGTRFLSNLVILKHPSLSKKSAYPIHFKIGPAFDNHLLTGTDNRNGDIPPAPWQIKRSTNPFDDDRPVGTALQPGQPARVQPQPVQVSQQGNGFMPAQAMPRGQSGGMQLQPVASMQLGPPQPQPMQLNMQYGVMYPSMQMNQGMGMYSQPAFGGGYYGMNQPQLYGVQMSGYEYGQPSGGYYIPNAAYAYASANELSQRMNALSVQNGGSNGATANKQSRPEDSIFGDLLSIAKMKQSKPAAGKVGG</sequence>
<evidence type="ECO:0000313" key="10">
    <source>
        <dbReference type="Proteomes" id="UP000095767"/>
    </source>
</evidence>
<dbReference type="GO" id="GO:0005737">
    <property type="term" value="C:cytoplasm"/>
    <property type="evidence" value="ECO:0007669"/>
    <property type="project" value="UniProtKB-ARBA"/>
</dbReference>
<organism evidence="9 10">
    <name type="scientific">Dichanthelium oligosanthes</name>
    <dbReference type="NCBI Taxonomy" id="888268"/>
    <lineage>
        <taxon>Eukaryota</taxon>
        <taxon>Viridiplantae</taxon>
        <taxon>Streptophyta</taxon>
        <taxon>Embryophyta</taxon>
        <taxon>Tracheophyta</taxon>
        <taxon>Spermatophyta</taxon>
        <taxon>Magnoliopsida</taxon>
        <taxon>Liliopsida</taxon>
        <taxon>Poales</taxon>
        <taxon>Poaceae</taxon>
        <taxon>PACMAD clade</taxon>
        <taxon>Panicoideae</taxon>
        <taxon>Panicodae</taxon>
        <taxon>Paniceae</taxon>
        <taxon>Dichantheliinae</taxon>
        <taxon>Dichanthelium</taxon>
    </lineage>
</organism>